<dbReference type="Proteomes" id="UP000319160">
    <property type="component" value="Unassembled WGS sequence"/>
</dbReference>
<evidence type="ECO:0000313" key="3">
    <source>
        <dbReference type="Proteomes" id="UP000319160"/>
    </source>
</evidence>
<dbReference type="EMBL" id="VFLP01000017">
    <property type="protein sequence ID" value="TRX95262.1"/>
    <property type="molecule type" value="Genomic_DNA"/>
</dbReference>
<dbReference type="AlphaFoldDB" id="A0A553I4Z5"/>
<evidence type="ECO:0000313" key="2">
    <source>
        <dbReference type="EMBL" id="TRX95262.1"/>
    </source>
</evidence>
<feature type="region of interest" description="Disordered" evidence="1">
    <location>
        <begin position="25"/>
        <end position="44"/>
    </location>
</feature>
<proteinExistence type="predicted"/>
<reference evidence="3" key="1">
    <citation type="submission" date="2019-06" db="EMBL/GenBank/DDBJ databases">
        <title>Draft genome sequence of the griseofulvin-producing fungus Xylaria cubensis strain G536.</title>
        <authorList>
            <person name="Mead M.E."/>
            <person name="Raja H.A."/>
            <person name="Steenwyk J.L."/>
            <person name="Knowles S.L."/>
            <person name="Oberlies N.H."/>
            <person name="Rokas A."/>
        </authorList>
    </citation>
    <scope>NUCLEOTIDE SEQUENCE [LARGE SCALE GENOMIC DNA]</scope>
    <source>
        <strain evidence="3">G536</strain>
    </source>
</reference>
<evidence type="ECO:0000256" key="1">
    <source>
        <dbReference type="SAM" id="MobiDB-lite"/>
    </source>
</evidence>
<accession>A0A553I4Z5</accession>
<dbReference type="OrthoDB" id="10377335at2759"/>
<comment type="caution">
    <text evidence="2">The sequence shown here is derived from an EMBL/GenBank/DDBJ whole genome shotgun (WGS) entry which is preliminary data.</text>
</comment>
<name>A0A553I4Z5_9PEZI</name>
<keyword evidence="3" id="KW-1185">Reference proteome</keyword>
<sequence>MMHISCDLAPTGGDQCSSQTCEKKASTISTSHLTRPSERQDDAYRPQNGISLNASVMQLSIKNTKTADTTIKGPIAYRGKYRKEKMILRVPEVRLQAEARSVM</sequence>
<protein>
    <submittedName>
        <fullName evidence="2">Uncharacterized protein</fullName>
    </submittedName>
</protein>
<organism evidence="2 3">
    <name type="scientific">Xylaria flabelliformis</name>
    <dbReference type="NCBI Taxonomy" id="2512241"/>
    <lineage>
        <taxon>Eukaryota</taxon>
        <taxon>Fungi</taxon>
        <taxon>Dikarya</taxon>
        <taxon>Ascomycota</taxon>
        <taxon>Pezizomycotina</taxon>
        <taxon>Sordariomycetes</taxon>
        <taxon>Xylariomycetidae</taxon>
        <taxon>Xylariales</taxon>
        <taxon>Xylariaceae</taxon>
        <taxon>Xylaria</taxon>
    </lineage>
</organism>
<feature type="compositionally biased region" description="Polar residues" evidence="1">
    <location>
        <begin position="25"/>
        <end position="34"/>
    </location>
</feature>
<feature type="compositionally biased region" description="Basic and acidic residues" evidence="1">
    <location>
        <begin position="35"/>
        <end position="44"/>
    </location>
</feature>
<gene>
    <name evidence="2" type="ORF">FHL15_003954</name>
</gene>